<dbReference type="EMBL" id="CP035278">
    <property type="protein sequence ID" value="QHP82912.1"/>
    <property type="molecule type" value="Genomic_DNA"/>
</dbReference>
<organism evidence="1 2">
    <name type="scientific">Chlamydia suis</name>
    <dbReference type="NCBI Taxonomy" id="83559"/>
    <lineage>
        <taxon>Bacteria</taxon>
        <taxon>Pseudomonadati</taxon>
        <taxon>Chlamydiota</taxon>
        <taxon>Chlamydiia</taxon>
        <taxon>Chlamydiales</taxon>
        <taxon>Chlamydiaceae</taxon>
        <taxon>Chlamydia/Chlamydophila group</taxon>
        <taxon>Chlamydia</taxon>
    </lineage>
</organism>
<dbReference type="Proteomes" id="UP000512184">
    <property type="component" value="Chromosome"/>
</dbReference>
<sequence length="71" mass="7982">MRDLLTEKARNQNFLPSGSRLFKTSTFKLIYLCIRGTLPYSAFHSKACRFPGECKALIESRGGGSVKLRLT</sequence>
<keyword evidence="2" id="KW-1185">Reference proteome</keyword>
<protein>
    <submittedName>
        <fullName evidence="1">Uncharacterized protein</fullName>
    </submittedName>
</protein>
<gene>
    <name evidence="1" type="primary">hypothetical protein</name>
    <name evidence="1" type="ORF">Chls_037</name>
</gene>
<accession>A0ABX6IQ42</accession>
<evidence type="ECO:0000313" key="1">
    <source>
        <dbReference type="EMBL" id="QHP82912.1"/>
    </source>
</evidence>
<proteinExistence type="predicted"/>
<reference evidence="1" key="1">
    <citation type="submission" date="2019-01" db="EMBL/GenBank/DDBJ databases">
        <title>Whole genome sequencing and annotation enables comparative genome analysis that reveals unique features of the Chlamydia suis R19 Genome.</title>
        <authorList>
            <person name="Dimond Z.E."/>
        </authorList>
    </citation>
    <scope>NUCLEOTIDE SEQUENCE [LARGE SCALE GENOMIC DNA]</scope>
    <source>
        <strain evidence="1">R19</strain>
    </source>
</reference>
<name>A0ABX6IQ42_9CHLA</name>
<evidence type="ECO:0000313" key="2">
    <source>
        <dbReference type="Proteomes" id="UP000512184"/>
    </source>
</evidence>